<gene>
    <name evidence="1" type="ORF">PEBR_31593</name>
</gene>
<evidence type="ECO:0000313" key="1">
    <source>
        <dbReference type="EMBL" id="OOQ84160.1"/>
    </source>
</evidence>
<comment type="caution">
    <text evidence="1">The sequence shown here is derived from an EMBL/GenBank/DDBJ whole genome shotgun (WGS) entry which is preliminary data.</text>
</comment>
<sequence>MAAIVEICYGEHVWKEMKRELGSRLIRLPLWSKFESVRLYLEVDKDHQNLRRFILYVRHPTFFVRSRLHALGPQARKDYGTSQDLALTVARRLAGYGKDFTVHYFQIACQVGNRLTREQREQCKANDREFLEALRRGFPEKYQEKHRRKGEKIQEMTEILHSLARPLQPMIKLKLKQEIPQDQLKSFEQERA</sequence>
<dbReference type="Proteomes" id="UP000190744">
    <property type="component" value="Unassembled WGS sequence"/>
</dbReference>
<accession>A0A1S9RFU6</accession>
<dbReference type="AlphaFoldDB" id="A0A1S9RFU6"/>
<evidence type="ECO:0000313" key="2">
    <source>
        <dbReference type="Proteomes" id="UP000190744"/>
    </source>
</evidence>
<dbReference type="EMBL" id="LJBN01000184">
    <property type="protein sequence ID" value="OOQ84160.1"/>
    <property type="molecule type" value="Genomic_DNA"/>
</dbReference>
<name>A0A1S9RFU6_PENBI</name>
<reference evidence="2" key="1">
    <citation type="submission" date="2015-09" db="EMBL/GenBank/DDBJ databases">
        <authorList>
            <person name="Fill T.P."/>
            <person name="Baretta J.F."/>
            <person name="de Almeida L.G."/>
            <person name="Rocha M."/>
            <person name="de Souza D.H."/>
            <person name="Malavazi I."/>
            <person name="Cerdeira L.T."/>
            <person name="Hong H."/>
            <person name="Samborskyy M."/>
            <person name="de Vasconcelos A.T."/>
            <person name="Leadlay P."/>
            <person name="Rodrigues-Filho E."/>
        </authorList>
    </citation>
    <scope>NUCLEOTIDE SEQUENCE [LARGE SCALE GENOMIC DNA]</scope>
    <source>
        <strain evidence="2">LaBioMMi 136</strain>
    </source>
</reference>
<protein>
    <submittedName>
        <fullName evidence="1">Uncharacterized protein</fullName>
    </submittedName>
</protein>
<organism evidence="1 2">
    <name type="scientific">Penicillium brasilianum</name>
    <dbReference type="NCBI Taxonomy" id="104259"/>
    <lineage>
        <taxon>Eukaryota</taxon>
        <taxon>Fungi</taxon>
        <taxon>Dikarya</taxon>
        <taxon>Ascomycota</taxon>
        <taxon>Pezizomycotina</taxon>
        <taxon>Eurotiomycetes</taxon>
        <taxon>Eurotiomycetidae</taxon>
        <taxon>Eurotiales</taxon>
        <taxon>Aspergillaceae</taxon>
        <taxon>Penicillium</taxon>
    </lineage>
</organism>
<proteinExistence type="predicted"/>